<dbReference type="EMBL" id="JAHYBX010000001">
    <property type="protein sequence ID" value="MCA1854758.1"/>
    <property type="molecule type" value="Genomic_DNA"/>
</dbReference>
<evidence type="ECO:0000256" key="2">
    <source>
        <dbReference type="PROSITE-ProRule" id="PRU00285"/>
    </source>
</evidence>
<protein>
    <submittedName>
        <fullName evidence="5">Hsp20 family protein</fullName>
    </submittedName>
</protein>
<dbReference type="PANTHER" id="PTHR47062:SF1">
    <property type="entry name" value="SMALL HEAT SHOCK PROTEIN IBPA"/>
    <property type="match status" value="1"/>
</dbReference>
<dbReference type="InterPro" id="IPR002068">
    <property type="entry name" value="A-crystallin/Hsp20_dom"/>
</dbReference>
<organism evidence="5 6">
    <name type="scientific">Massilia hydrophila</name>
    <dbReference type="NCBI Taxonomy" id="3044279"/>
    <lineage>
        <taxon>Bacteria</taxon>
        <taxon>Pseudomonadati</taxon>
        <taxon>Pseudomonadota</taxon>
        <taxon>Betaproteobacteria</taxon>
        <taxon>Burkholderiales</taxon>
        <taxon>Oxalobacteraceae</taxon>
        <taxon>Telluria group</taxon>
        <taxon>Massilia</taxon>
    </lineage>
</organism>
<evidence type="ECO:0000313" key="5">
    <source>
        <dbReference type="EMBL" id="MCA1854758.1"/>
    </source>
</evidence>
<proteinExistence type="inferred from homology"/>
<dbReference type="SUPFAM" id="SSF49764">
    <property type="entry name" value="HSP20-like chaperones"/>
    <property type="match status" value="1"/>
</dbReference>
<reference evidence="5 6" key="1">
    <citation type="submission" date="2021-07" db="EMBL/GenBank/DDBJ databases">
        <title>Characterization of Violacein-producing bacteria and related species.</title>
        <authorList>
            <person name="Wilson H.S."/>
            <person name="De Leon M.E."/>
        </authorList>
    </citation>
    <scope>NUCLEOTIDE SEQUENCE [LARGE SCALE GENOMIC DNA]</scope>
    <source>
        <strain evidence="5 6">HSC-2F05</strain>
    </source>
</reference>
<comment type="caution">
    <text evidence="5">The sequence shown here is derived from an EMBL/GenBank/DDBJ whole genome shotgun (WGS) entry which is preliminary data.</text>
</comment>
<gene>
    <name evidence="5" type="ORF">LE190_02285</name>
</gene>
<dbReference type="CDD" id="cd06470">
    <property type="entry name" value="ACD_IbpA-B_like"/>
    <property type="match status" value="1"/>
</dbReference>
<dbReference type="PROSITE" id="PS01031">
    <property type="entry name" value="SHSP"/>
    <property type="match status" value="1"/>
</dbReference>
<sequence>MRTFDLTPLYRSAIGFDRLASLLEQRGEPSYPPYNIELVSEDNYRIVMALAGFTRDEVEIVTERDTLHVTGRKQKDDAQRTYLHRGIAARDFEQRFQLANHVKVTGASFDNGMLTIELVREVPEAFKPRKIAIADAHVGNAGTGTVQALEQREAA</sequence>
<comment type="similarity">
    <text evidence="2 3">Belongs to the small heat shock protein (HSP20) family.</text>
</comment>
<evidence type="ECO:0000256" key="3">
    <source>
        <dbReference type="RuleBase" id="RU003616"/>
    </source>
</evidence>
<dbReference type="Gene3D" id="2.60.40.790">
    <property type="match status" value="1"/>
</dbReference>
<dbReference type="Pfam" id="PF00011">
    <property type="entry name" value="HSP20"/>
    <property type="match status" value="1"/>
</dbReference>
<dbReference type="Proteomes" id="UP001198602">
    <property type="component" value="Unassembled WGS sequence"/>
</dbReference>
<dbReference type="RefSeq" id="WP_225237194.1">
    <property type="nucleotide sequence ID" value="NZ_JAHYBX010000001.1"/>
</dbReference>
<keyword evidence="1" id="KW-0346">Stress response</keyword>
<accession>A0ABS7Y5Y4</accession>
<keyword evidence="6" id="KW-1185">Reference proteome</keyword>
<evidence type="ECO:0000313" key="6">
    <source>
        <dbReference type="Proteomes" id="UP001198602"/>
    </source>
</evidence>
<dbReference type="InterPro" id="IPR008978">
    <property type="entry name" value="HSP20-like_chaperone"/>
</dbReference>
<evidence type="ECO:0000259" key="4">
    <source>
        <dbReference type="PROSITE" id="PS01031"/>
    </source>
</evidence>
<evidence type="ECO:0000256" key="1">
    <source>
        <dbReference type="ARBA" id="ARBA00023016"/>
    </source>
</evidence>
<name>A0ABS7Y5Y4_9BURK</name>
<dbReference type="InterPro" id="IPR037913">
    <property type="entry name" value="ACD_IbpA/B"/>
</dbReference>
<dbReference type="PANTHER" id="PTHR47062">
    <property type="match status" value="1"/>
</dbReference>
<feature type="domain" description="SHSP" evidence="4">
    <location>
        <begin position="25"/>
        <end position="136"/>
    </location>
</feature>